<evidence type="ECO:0000313" key="1">
    <source>
        <dbReference type="EMBL" id="PSN89793.1"/>
    </source>
</evidence>
<keyword evidence="1" id="KW-0378">Hydrolase</keyword>
<keyword evidence="1" id="KW-0540">Nuclease</keyword>
<reference evidence="1 2" key="1">
    <citation type="submission" date="2017-04" db="EMBL/GenBank/DDBJ databases">
        <title>Novel microbial lineages endemic to geothermal iron-oxide mats fill important gaps in the evolutionary history of Archaea.</title>
        <authorList>
            <person name="Jay Z.J."/>
            <person name="Beam J.P."/>
            <person name="Dlakic M."/>
            <person name="Rusch D.B."/>
            <person name="Kozubal M.A."/>
            <person name="Inskeep W.P."/>
        </authorList>
    </citation>
    <scope>NUCLEOTIDE SEQUENCE [LARGE SCALE GENOMIC DNA]</scope>
    <source>
        <strain evidence="1">OSP_B</strain>
    </source>
</reference>
<protein>
    <submittedName>
        <fullName evidence="1">Endonuclease IV</fullName>
    </submittedName>
</protein>
<proteinExistence type="predicted"/>
<accession>A0A2R6ATX6</accession>
<feature type="non-terminal residue" evidence="1">
    <location>
        <position position="76"/>
    </location>
</feature>
<dbReference type="GO" id="GO:0004519">
    <property type="term" value="F:endonuclease activity"/>
    <property type="evidence" value="ECO:0007669"/>
    <property type="project" value="UniProtKB-KW"/>
</dbReference>
<organism evidence="1 2">
    <name type="scientific">Candidatus Marsarchaeota G1 archaeon OSP_B</name>
    <dbReference type="NCBI Taxonomy" id="1978153"/>
    <lineage>
        <taxon>Archaea</taxon>
        <taxon>Candidatus Marsarchaeota</taxon>
        <taxon>Candidatus Marsarchaeota group 1</taxon>
    </lineage>
</organism>
<dbReference type="Gene3D" id="3.20.20.150">
    <property type="entry name" value="Divalent-metal-dependent TIM barrel enzymes"/>
    <property type="match status" value="1"/>
</dbReference>
<comment type="caution">
    <text evidence="1">The sequence shown here is derived from an EMBL/GenBank/DDBJ whole genome shotgun (WGS) entry which is preliminary data.</text>
</comment>
<dbReference type="AlphaFoldDB" id="A0A2R6ATX6"/>
<dbReference type="EMBL" id="NEXA01000204">
    <property type="protein sequence ID" value="PSN89793.1"/>
    <property type="molecule type" value="Genomic_DNA"/>
</dbReference>
<dbReference type="InterPro" id="IPR036237">
    <property type="entry name" value="Xyl_isomerase-like_sf"/>
</dbReference>
<keyword evidence="1" id="KW-0255">Endonuclease</keyword>
<dbReference type="SUPFAM" id="SSF51658">
    <property type="entry name" value="Xylose isomerase-like"/>
    <property type="match status" value="1"/>
</dbReference>
<dbReference type="Proteomes" id="UP000240838">
    <property type="component" value="Unassembled WGS sequence"/>
</dbReference>
<sequence length="76" mass="8061">MPKIYVGPAGVPISAKGGSTIDGIKTVRSLGLNAMEVEFVQGVRMSPEMAKEAGKVAKELNVRLSVHAPYFINLCS</sequence>
<gene>
    <name evidence="1" type="ORF">B9P99_05305</name>
</gene>
<evidence type="ECO:0000313" key="2">
    <source>
        <dbReference type="Proteomes" id="UP000240838"/>
    </source>
</evidence>
<name>A0A2R6ATX6_9ARCH</name>